<evidence type="ECO:0000313" key="3">
    <source>
        <dbReference type="EMBL" id="WXB09558.1"/>
    </source>
</evidence>
<protein>
    <recommendedName>
        <fullName evidence="5">Cytochrome c domain-containing protein</fullName>
    </recommendedName>
</protein>
<organism evidence="3 4">
    <name type="scientific">Pendulispora rubella</name>
    <dbReference type="NCBI Taxonomy" id="2741070"/>
    <lineage>
        <taxon>Bacteria</taxon>
        <taxon>Pseudomonadati</taxon>
        <taxon>Myxococcota</taxon>
        <taxon>Myxococcia</taxon>
        <taxon>Myxococcales</taxon>
        <taxon>Sorangiineae</taxon>
        <taxon>Pendulisporaceae</taxon>
        <taxon>Pendulispora</taxon>
    </lineage>
</organism>
<dbReference type="EMBL" id="CP089983">
    <property type="protein sequence ID" value="WXB09558.1"/>
    <property type="molecule type" value="Genomic_DNA"/>
</dbReference>
<evidence type="ECO:0000256" key="2">
    <source>
        <dbReference type="SAM" id="SignalP"/>
    </source>
</evidence>
<dbReference type="RefSeq" id="WP_394839230.1">
    <property type="nucleotide sequence ID" value="NZ_CP089929.1"/>
</dbReference>
<feature type="region of interest" description="Disordered" evidence="1">
    <location>
        <begin position="102"/>
        <end position="123"/>
    </location>
</feature>
<evidence type="ECO:0000256" key="1">
    <source>
        <dbReference type="SAM" id="MobiDB-lite"/>
    </source>
</evidence>
<sequence length="166" mass="17342">MKSWSLRLASFVVTLCAALPAAATPNFPGAIQRDLSLNAPPPCTTCHNNPAGGTGTVTQPFGMKMIARGLVPGDETTLQRALGALDAENSDVDGDGVKDIQELRNGTDPNGSTETPSYGCGGSISPVNPRRALPDASVILSGTLMAIGAIFLRRRRLPRGQREDEG</sequence>
<proteinExistence type="predicted"/>
<accession>A0ABZ2LF31</accession>
<name>A0ABZ2LF31_9BACT</name>
<reference evidence="3" key="1">
    <citation type="submission" date="2021-12" db="EMBL/GenBank/DDBJ databases">
        <title>Discovery of the Pendulisporaceae a myxobacterial family with distinct sporulation behavior and unique specialized metabolism.</title>
        <authorList>
            <person name="Garcia R."/>
            <person name="Popoff A."/>
            <person name="Bader C.D."/>
            <person name="Loehr J."/>
            <person name="Walesch S."/>
            <person name="Walt C."/>
            <person name="Boldt J."/>
            <person name="Bunk B."/>
            <person name="Haeckl F.J.F.P.J."/>
            <person name="Gunesch A.P."/>
            <person name="Birkelbach J."/>
            <person name="Nuebel U."/>
            <person name="Pietschmann T."/>
            <person name="Bach T."/>
            <person name="Mueller R."/>
        </authorList>
    </citation>
    <scope>NUCLEOTIDE SEQUENCE</scope>
    <source>
        <strain evidence="3">MSr11367</strain>
    </source>
</reference>
<keyword evidence="2" id="KW-0732">Signal</keyword>
<evidence type="ECO:0008006" key="5">
    <source>
        <dbReference type="Google" id="ProtNLM"/>
    </source>
</evidence>
<feature type="chain" id="PRO_5046095953" description="Cytochrome c domain-containing protein" evidence="2">
    <location>
        <begin position="24"/>
        <end position="166"/>
    </location>
</feature>
<dbReference type="Proteomes" id="UP001374803">
    <property type="component" value="Chromosome"/>
</dbReference>
<gene>
    <name evidence="3" type="ORF">LVJ94_20285</name>
</gene>
<feature type="compositionally biased region" description="Polar residues" evidence="1">
    <location>
        <begin position="107"/>
        <end position="116"/>
    </location>
</feature>
<keyword evidence="4" id="KW-1185">Reference proteome</keyword>
<evidence type="ECO:0000313" key="4">
    <source>
        <dbReference type="Proteomes" id="UP001374803"/>
    </source>
</evidence>
<feature type="signal peptide" evidence="2">
    <location>
        <begin position="1"/>
        <end position="23"/>
    </location>
</feature>